<feature type="region of interest" description="Disordered" evidence="1">
    <location>
        <begin position="1"/>
        <end position="71"/>
    </location>
</feature>
<dbReference type="AlphaFoldDB" id="A0A7F8RFD3"/>
<dbReference type="GeneID" id="102733486"/>
<protein>
    <submittedName>
        <fullName evidence="3">Mesoderm posterior protein 1</fullName>
    </submittedName>
</protein>
<proteinExistence type="predicted"/>
<gene>
    <name evidence="3" type="primary">MESP1</name>
</gene>
<dbReference type="RefSeq" id="XP_030891849.1">
    <property type="nucleotide sequence ID" value="XM_031035989.1"/>
</dbReference>
<evidence type="ECO:0000313" key="3">
    <source>
        <dbReference type="RefSeq" id="XP_030891849.1"/>
    </source>
</evidence>
<dbReference type="CTD" id="55897"/>
<sequence>MAQSLCPPLSESWLLSPGWGPARPPPRSDKDCGCSPASSPDSWAGLGSAAGAAASWGSPPACPGALAAPEPREPPVLYDEAACPESLAVELSPSSPLFPGDVLALLETWMPLSPPEWPPA</sequence>
<organism evidence="2 3">
    <name type="scientific">Leptonychotes weddellii</name>
    <name type="common">Weddell seal</name>
    <name type="synonym">Otaria weddellii</name>
    <dbReference type="NCBI Taxonomy" id="9713"/>
    <lineage>
        <taxon>Eukaryota</taxon>
        <taxon>Metazoa</taxon>
        <taxon>Chordata</taxon>
        <taxon>Craniata</taxon>
        <taxon>Vertebrata</taxon>
        <taxon>Euteleostomi</taxon>
        <taxon>Mammalia</taxon>
        <taxon>Eutheria</taxon>
        <taxon>Laurasiatheria</taxon>
        <taxon>Carnivora</taxon>
        <taxon>Caniformia</taxon>
        <taxon>Pinnipedia</taxon>
        <taxon>Phocidae</taxon>
        <taxon>Monachinae</taxon>
        <taxon>Lobodontini</taxon>
        <taxon>Leptonychotes</taxon>
    </lineage>
</organism>
<reference evidence="3" key="1">
    <citation type="submission" date="2025-08" db="UniProtKB">
        <authorList>
            <consortium name="RefSeq"/>
        </authorList>
    </citation>
    <scope>IDENTIFICATION</scope>
    <source>
        <tissue evidence="3">Liver</tissue>
    </source>
</reference>
<evidence type="ECO:0000256" key="1">
    <source>
        <dbReference type="SAM" id="MobiDB-lite"/>
    </source>
</evidence>
<evidence type="ECO:0000313" key="2">
    <source>
        <dbReference type="Proteomes" id="UP000245341"/>
    </source>
</evidence>
<feature type="compositionally biased region" description="Low complexity" evidence="1">
    <location>
        <begin position="44"/>
        <end position="65"/>
    </location>
</feature>
<keyword evidence="2" id="KW-1185">Reference proteome</keyword>
<accession>A0A7F8RFD3</accession>
<dbReference type="Proteomes" id="UP000245341">
    <property type="component" value="Unplaced"/>
</dbReference>
<dbReference type="KEGG" id="lww:102733486"/>
<dbReference type="OrthoDB" id="9946827at2759"/>
<name>A0A7F8RFD3_LEPWE</name>